<evidence type="ECO:0000313" key="1">
    <source>
        <dbReference type="EMBL" id="JAP91771.1"/>
    </source>
</evidence>
<organism evidence="1">
    <name type="scientific">Trepomonas sp. PC1</name>
    <dbReference type="NCBI Taxonomy" id="1076344"/>
    <lineage>
        <taxon>Eukaryota</taxon>
        <taxon>Metamonada</taxon>
        <taxon>Diplomonadida</taxon>
        <taxon>Hexamitidae</taxon>
        <taxon>Hexamitinae</taxon>
        <taxon>Trepomonas</taxon>
    </lineage>
</organism>
<dbReference type="AlphaFoldDB" id="A0A146K8A2"/>
<gene>
    <name evidence="1" type="ORF">TPC1_16509</name>
</gene>
<protein>
    <submittedName>
        <fullName evidence="1">TBC domain-containing protein</fullName>
    </submittedName>
</protein>
<sequence length="361" mass="41557">MNLIRDQFAPQVQCDTYASFTKKEEFSTQDFEQLMALSMDKGIPCLYKTTLWAQRASLQFGQEAQDFLDFICNPGFDKYLSGEHINIKALSKQQVDDELPIFTEAQELPLPEKRQLRCIYFVRRNKLIFNDINRTLSKTALFCDNQPLFKPLCELVTCVTVRYQSYMQGLSVLCATCLLYSQSTQNGLALILKLTQTKIYLRFLSMNTEILNTYSSQIYKTVLSLLKQKEFQGEFKFKFLMDEELLQQNIYPTMCGSAVGLVLSCFGKCGVKLAVKFVDICCFGDQRAIDLRFFQTLVAFYCAKFKKHYTPEFDVLLSEITKQKEVTEAEAEEIVSIIKFIEGSQIVKNALKTIEEVAKYV</sequence>
<dbReference type="SUPFAM" id="SSF47923">
    <property type="entry name" value="Ypt/Rab-GAP domain of gyp1p"/>
    <property type="match status" value="1"/>
</dbReference>
<name>A0A146K8A2_9EUKA</name>
<accession>A0A146K8A2</accession>
<dbReference type="EMBL" id="GDID01004835">
    <property type="protein sequence ID" value="JAP91771.1"/>
    <property type="molecule type" value="Transcribed_RNA"/>
</dbReference>
<reference evidence="1" key="1">
    <citation type="submission" date="2015-07" db="EMBL/GenBank/DDBJ databases">
        <title>Adaptation to a free-living lifestyle via gene acquisitions in the diplomonad Trepomonas sp. PC1.</title>
        <authorList>
            <person name="Xu F."/>
            <person name="Jerlstrom-Hultqvist J."/>
            <person name="Kolisko M."/>
            <person name="Simpson A.G.B."/>
            <person name="Roger A.J."/>
            <person name="Svard S.G."/>
            <person name="Andersson J.O."/>
        </authorList>
    </citation>
    <scope>NUCLEOTIDE SEQUENCE</scope>
    <source>
        <strain evidence="1">PC1</strain>
    </source>
</reference>
<dbReference type="InterPro" id="IPR035969">
    <property type="entry name" value="Rab-GAP_TBC_sf"/>
</dbReference>
<proteinExistence type="predicted"/>